<proteinExistence type="predicted"/>
<dbReference type="PANTHER" id="PTHR18945">
    <property type="entry name" value="NEUROTRANSMITTER GATED ION CHANNEL"/>
    <property type="match status" value="1"/>
</dbReference>
<dbReference type="Gene3D" id="2.70.170.10">
    <property type="entry name" value="Neurotransmitter-gated ion-channel ligand-binding domain"/>
    <property type="match status" value="1"/>
</dbReference>
<dbReference type="Proteomes" id="UP000030742">
    <property type="component" value="Unassembled WGS sequence"/>
</dbReference>
<feature type="non-terminal residue" evidence="3">
    <location>
        <position position="1"/>
    </location>
</feature>
<dbReference type="KEGG" id="dpa:109536291"/>
<sequence>MVGRFYPLHNESERISDANKCKLRFFGSCYSYQRSIRRRQDGRWIPHGIQFGLLWAYRFSWISLHVMLVARWAFQFHIVCRSNNMLRFVCLFAIFHGAARAYDHELKCPSSSGSTTPARLRADLLCDYDSYIRPVKNHNNATTVQFRLMLKYFQYDHFSHMLSVDAWMTVIWLDEHLKWQPKDYDGIKSIHLSPNYDIWYPDLSVYNRKDQSTDPKVVGDISCSVTYEGTVFCVPPVHFDALCVPNLTKFPYDMQRCEIRMGSWVHKGEEIAIKPMKPVVDTEEMDSNGEWELVNFQGVVHKGNYSCCPNDTYPSVDIVLNIKRNSHTHTINVVVPLIVCILVTVTAMAMSPLNRDRFVLNCVSIIVHIFHIQNLVYSIPTTGEDLPSLLAISRDSSLLAGLAIVFTIVLKNMMQNQCQSPAWVAVSASVLIASRPGQLIFLQDASLKGAAASQKQEDGDTIISNNVETPPSASSSDWYIVAKFLDVLLLASYVLAYVIILFKF</sequence>
<evidence type="ECO:0000313" key="4">
    <source>
        <dbReference type="EMBL" id="ERL95498.1"/>
    </source>
</evidence>
<feature type="domain" description="Neurotransmitter-gated ion-channel ligand-binding" evidence="2">
    <location>
        <begin position="119"/>
        <end position="325"/>
    </location>
</feature>
<dbReference type="HOGENOM" id="CLU_018074_0_4_1"/>
<evidence type="ECO:0000313" key="7">
    <source>
        <dbReference type="Proteomes" id="UP000030742"/>
    </source>
</evidence>
<organism evidence="3">
    <name type="scientific">Dendroctonus ponderosae</name>
    <name type="common">Mountain pine beetle</name>
    <dbReference type="NCBI Taxonomy" id="77166"/>
    <lineage>
        <taxon>Eukaryota</taxon>
        <taxon>Metazoa</taxon>
        <taxon>Ecdysozoa</taxon>
        <taxon>Arthropoda</taxon>
        <taxon>Hexapoda</taxon>
        <taxon>Insecta</taxon>
        <taxon>Pterygota</taxon>
        <taxon>Neoptera</taxon>
        <taxon>Endopterygota</taxon>
        <taxon>Coleoptera</taxon>
        <taxon>Polyphaga</taxon>
        <taxon>Cucujiformia</taxon>
        <taxon>Curculionidae</taxon>
        <taxon>Scolytinae</taxon>
        <taxon>Dendroctonus</taxon>
    </lineage>
</organism>
<dbReference type="OrthoDB" id="410315at2759"/>
<dbReference type="EMBL" id="KB632430">
    <property type="protein sequence ID" value="ERL95498.1"/>
    <property type="molecule type" value="Genomic_DNA"/>
</dbReference>
<evidence type="ECO:0000313" key="3">
    <source>
        <dbReference type="EMBL" id="ENN78104.1"/>
    </source>
</evidence>
<dbReference type="GO" id="GO:0005230">
    <property type="term" value="F:extracellular ligand-gated monoatomic ion channel activity"/>
    <property type="evidence" value="ECO:0007669"/>
    <property type="project" value="InterPro"/>
</dbReference>
<gene>
    <name evidence="5" type="primary">109536291</name>
    <name evidence="4" type="ORF">D910_12760</name>
    <name evidence="3" type="ORF">YQE_05258</name>
</gene>
<dbReference type="EMBL" id="KB740923">
    <property type="protein sequence ID" value="ENN78104.1"/>
    <property type="molecule type" value="Genomic_DNA"/>
</dbReference>
<evidence type="ECO:0000313" key="6">
    <source>
        <dbReference type="Proteomes" id="UP000019118"/>
    </source>
</evidence>
<dbReference type="Pfam" id="PF02931">
    <property type="entry name" value="Neur_chan_LBD"/>
    <property type="match status" value="1"/>
</dbReference>
<name>N6TCT3_DENPD</name>
<dbReference type="Proteomes" id="UP000019118">
    <property type="component" value="Unassembled WGS sequence"/>
</dbReference>
<keyword evidence="1" id="KW-0812">Transmembrane</keyword>
<dbReference type="GO" id="GO:0004888">
    <property type="term" value="F:transmembrane signaling receptor activity"/>
    <property type="evidence" value="ECO:0007669"/>
    <property type="project" value="InterPro"/>
</dbReference>
<dbReference type="GO" id="GO:0016020">
    <property type="term" value="C:membrane"/>
    <property type="evidence" value="ECO:0007669"/>
    <property type="project" value="InterPro"/>
</dbReference>
<dbReference type="InterPro" id="IPR006201">
    <property type="entry name" value="Neur_channel"/>
</dbReference>
<evidence type="ECO:0000259" key="2">
    <source>
        <dbReference type="Pfam" id="PF02931"/>
    </source>
</evidence>
<keyword evidence="1" id="KW-1133">Transmembrane helix</keyword>
<dbReference type="EnsemblMetazoa" id="XM_019902446.1">
    <property type="protein sequence ID" value="XP_019758005.1"/>
    <property type="gene ID" value="LOC109536291"/>
</dbReference>
<protein>
    <recommendedName>
        <fullName evidence="2">Neurotransmitter-gated ion-channel ligand-binding domain-containing protein</fullName>
    </recommendedName>
</protein>
<dbReference type="AlphaFoldDB" id="N6TCT3"/>
<dbReference type="InterPro" id="IPR036734">
    <property type="entry name" value="Neur_chan_lig-bd_sf"/>
</dbReference>
<dbReference type="InterPro" id="IPR006202">
    <property type="entry name" value="Neur_chan_lig-bd"/>
</dbReference>
<feature type="transmembrane region" description="Helical" evidence="1">
    <location>
        <begin position="358"/>
        <end position="379"/>
    </location>
</feature>
<feature type="transmembrane region" description="Helical" evidence="1">
    <location>
        <begin position="478"/>
        <end position="502"/>
    </location>
</feature>
<feature type="transmembrane region" description="Helical" evidence="1">
    <location>
        <begin position="333"/>
        <end position="351"/>
    </location>
</feature>
<reference evidence="6 7" key="1">
    <citation type="journal article" date="2013" name="Genome Biol.">
        <title>Draft genome of the mountain pine beetle, Dendroctonus ponderosae Hopkins, a major forest pest.</title>
        <authorList>
            <person name="Keeling C.I."/>
            <person name="Yuen M.M."/>
            <person name="Liao N.Y."/>
            <person name="Docking T.R."/>
            <person name="Chan S.K."/>
            <person name="Taylor G.A."/>
            <person name="Palmquist D.L."/>
            <person name="Jackman S.D."/>
            <person name="Nguyen A."/>
            <person name="Li M."/>
            <person name="Henderson H."/>
            <person name="Janes J.K."/>
            <person name="Zhao Y."/>
            <person name="Pandoh P."/>
            <person name="Moore R."/>
            <person name="Sperling F.A."/>
            <person name="Huber D.P."/>
            <person name="Birol I."/>
            <person name="Jones S.J."/>
            <person name="Bohlmann J."/>
        </authorList>
    </citation>
    <scope>NUCLEOTIDE SEQUENCE</scope>
</reference>
<dbReference type="PRINTS" id="PR00252">
    <property type="entry name" value="NRIONCHANNEL"/>
</dbReference>
<feature type="transmembrane region" description="Helical" evidence="1">
    <location>
        <begin position="422"/>
        <end position="441"/>
    </location>
</feature>
<dbReference type="OMA" id="CCPNDTY"/>
<keyword evidence="1" id="KW-0472">Membrane</keyword>
<dbReference type="FunFam" id="2.70.170.10:FF:000028">
    <property type="entry name" value="AcetylCholine Receptor"/>
    <property type="match status" value="1"/>
</dbReference>
<keyword evidence="6" id="KW-1185">Reference proteome</keyword>
<evidence type="ECO:0000256" key="1">
    <source>
        <dbReference type="SAM" id="Phobius"/>
    </source>
</evidence>
<evidence type="ECO:0000313" key="5">
    <source>
        <dbReference type="EnsemblMetazoa" id="XP_019758005.1"/>
    </source>
</evidence>
<dbReference type="STRING" id="77166.N6TCT3"/>
<feature type="transmembrane region" description="Helical" evidence="1">
    <location>
        <begin position="391"/>
        <end position="410"/>
    </location>
</feature>
<reference evidence="5" key="2">
    <citation type="submission" date="2024-08" db="UniProtKB">
        <authorList>
            <consortium name="EnsemblMetazoa"/>
        </authorList>
    </citation>
    <scope>IDENTIFICATION</scope>
</reference>
<accession>N6TCT3</accession>
<dbReference type="SUPFAM" id="SSF63712">
    <property type="entry name" value="Nicotinic receptor ligand binding domain-like"/>
    <property type="match status" value="1"/>
</dbReference>
<dbReference type="CDD" id="cd18989">
    <property type="entry name" value="LGIC_ECD_cation"/>
    <property type="match status" value="1"/>
</dbReference>